<dbReference type="AlphaFoldDB" id="A0A2N9JBL7"/>
<comment type="subcellular location">
    <subcellularLocation>
        <location evidence="1">Cell membrane</location>
        <topology evidence="1">Multi-pass membrane protein</topology>
    </subcellularLocation>
</comment>
<evidence type="ECO:0000256" key="2">
    <source>
        <dbReference type="ARBA" id="ARBA00008929"/>
    </source>
</evidence>
<keyword evidence="6 8" id="KW-0472">Membrane</keyword>
<dbReference type="InterPro" id="IPR005614">
    <property type="entry name" value="NrfD-like"/>
</dbReference>
<keyword evidence="4 8" id="KW-0812">Transmembrane</keyword>
<feature type="region of interest" description="Disordered" evidence="7">
    <location>
        <begin position="1"/>
        <end position="37"/>
    </location>
</feature>
<evidence type="ECO:0000313" key="9">
    <source>
        <dbReference type="EMBL" id="SPD85537.1"/>
    </source>
</evidence>
<evidence type="ECO:0000256" key="1">
    <source>
        <dbReference type="ARBA" id="ARBA00004651"/>
    </source>
</evidence>
<dbReference type="GO" id="GO:0005886">
    <property type="term" value="C:plasma membrane"/>
    <property type="evidence" value="ECO:0007669"/>
    <property type="project" value="UniProtKB-SubCell"/>
</dbReference>
<dbReference type="PANTHER" id="PTHR34856">
    <property type="entry name" value="PROTEIN NRFD"/>
    <property type="match status" value="1"/>
</dbReference>
<dbReference type="Proteomes" id="UP000238164">
    <property type="component" value="Chromosome 1"/>
</dbReference>
<protein>
    <submittedName>
        <fullName evidence="9">Putative nrfD related</fullName>
    </submittedName>
</protein>
<evidence type="ECO:0000313" key="10">
    <source>
        <dbReference type="Proteomes" id="UP000238164"/>
    </source>
</evidence>
<dbReference type="OrthoDB" id="112837at2"/>
<dbReference type="RefSeq" id="WP_105184745.1">
    <property type="nucleotide sequence ID" value="NZ_BAAAGO010000042.1"/>
</dbReference>
<gene>
    <name evidence="9" type="ORF">MPLG2_0501</name>
</gene>
<keyword evidence="10" id="KW-1185">Reference proteome</keyword>
<dbReference type="EMBL" id="LT985188">
    <property type="protein sequence ID" value="SPD85537.1"/>
    <property type="molecule type" value="Genomic_DNA"/>
</dbReference>
<evidence type="ECO:0000256" key="6">
    <source>
        <dbReference type="ARBA" id="ARBA00023136"/>
    </source>
</evidence>
<feature type="transmembrane region" description="Helical" evidence="8">
    <location>
        <begin position="97"/>
        <end position="115"/>
    </location>
</feature>
<feature type="compositionally biased region" description="Basic residues" evidence="7">
    <location>
        <begin position="15"/>
        <end position="26"/>
    </location>
</feature>
<organism evidence="9 10">
    <name type="scientific">Micropruina glycogenica</name>
    <dbReference type="NCBI Taxonomy" id="75385"/>
    <lineage>
        <taxon>Bacteria</taxon>
        <taxon>Bacillati</taxon>
        <taxon>Actinomycetota</taxon>
        <taxon>Actinomycetes</taxon>
        <taxon>Propionibacteriales</taxon>
        <taxon>Nocardioidaceae</taxon>
        <taxon>Micropruina</taxon>
    </lineage>
</organism>
<dbReference type="InterPro" id="IPR052049">
    <property type="entry name" value="Electron_transfer_protein"/>
</dbReference>
<dbReference type="PANTHER" id="PTHR34856:SF2">
    <property type="entry name" value="PROTEIN NRFD"/>
    <property type="match status" value="1"/>
</dbReference>
<dbReference type="Pfam" id="PF03916">
    <property type="entry name" value="NrfD"/>
    <property type="match status" value="1"/>
</dbReference>
<evidence type="ECO:0000256" key="8">
    <source>
        <dbReference type="SAM" id="Phobius"/>
    </source>
</evidence>
<keyword evidence="5 8" id="KW-1133">Transmembrane helix</keyword>
<evidence type="ECO:0000256" key="4">
    <source>
        <dbReference type="ARBA" id="ARBA00022692"/>
    </source>
</evidence>
<feature type="transmembrane region" description="Helical" evidence="8">
    <location>
        <begin position="135"/>
        <end position="153"/>
    </location>
</feature>
<dbReference type="KEGG" id="mgg:MPLG2_0501"/>
<comment type="similarity">
    <text evidence="2">Belongs to the NrfD family.</text>
</comment>
<dbReference type="Gene3D" id="1.20.1630.10">
    <property type="entry name" value="Formate dehydrogenase/DMSO reductase domain"/>
    <property type="match status" value="1"/>
</dbReference>
<feature type="transmembrane region" description="Helical" evidence="8">
    <location>
        <begin position="63"/>
        <end position="85"/>
    </location>
</feature>
<reference evidence="9 10" key="1">
    <citation type="submission" date="2018-02" db="EMBL/GenBank/DDBJ databases">
        <authorList>
            <person name="Cohen D.B."/>
            <person name="Kent A.D."/>
        </authorList>
    </citation>
    <scope>NUCLEOTIDE SEQUENCE [LARGE SCALE GENOMIC DNA]</scope>
    <source>
        <strain evidence="9">1</strain>
    </source>
</reference>
<evidence type="ECO:0000256" key="7">
    <source>
        <dbReference type="SAM" id="MobiDB-lite"/>
    </source>
</evidence>
<sequence length="361" mass="38073">MTNEYDQYRPPEPPRRRRRGGWRGRRGAGGAEGAREQPMVPEAEFTSYYDRPIVKPPPWENPIGAYLFLGGLAAASGMLAAGAELTGNARLRRNSRLSALGAVGLGAVALVIDLGRPERFLYMLRTVKLSSPMSVGSWILSGFSAFAGVAAVAEVDRMTAQKLPLGPLRRLLQWVETPAGVAAGLFGPPLAAYTAVLLSDTANPTWNDAREYLPMVFVSSASLAAGGLGMITTPVDDAGPARALAVIGSACDLAATELMEQSMDPVAAEPLHEGTPGKLLQWSKRLVAAGGLAALLGGRNRTIAALSGVTLLTASALTRFGILHAGIHAAKDPRYTVVPQKNRLAKRRAEGIVDDSITTAD</sequence>
<evidence type="ECO:0000256" key="3">
    <source>
        <dbReference type="ARBA" id="ARBA00022475"/>
    </source>
</evidence>
<feature type="compositionally biased region" description="Basic and acidic residues" evidence="7">
    <location>
        <begin position="1"/>
        <end position="14"/>
    </location>
</feature>
<keyword evidence="3" id="KW-1003">Cell membrane</keyword>
<evidence type="ECO:0000256" key="5">
    <source>
        <dbReference type="ARBA" id="ARBA00022989"/>
    </source>
</evidence>
<name>A0A2N9JBL7_9ACTN</name>
<accession>A0A2N9JBL7</accession>
<proteinExistence type="inferred from homology"/>